<protein>
    <submittedName>
        <fullName evidence="1">Uncharacterized protein</fullName>
    </submittedName>
</protein>
<evidence type="ECO:0000313" key="1">
    <source>
        <dbReference type="EMBL" id="GBO22907.1"/>
    </source>
</evidence>
<comment type="caution">
    <text evidence="1">The sequence shown here is derived from an EMBL/GenBank/DDBJ whole genome shotgun (WGS) entry which is preliminary data.</text>
</comment>
<accession>A0A4Y2VGP1</accession>
<evidence type="ECO:0000313" key="2">
    <source>
        <dbReference type="Proteomes" id="UP000499080"/>
    </source>
</evidence>
<sequence length="59" mass="6453">MASHKLGDIERVRHCGHYRFWMAESVGAETGGGDQDLRLSESACICSSLKKKNGGLFVI</sequence>
<feature type="non-terminal residue" evidence="1">
    <location>
        <position position="59"/>
    </location>
</feature>
<reference evidence="1 2" key="1">
    <citation type="journal article" date="2019" name="Sci. Rep.">
        <title>Orb-weaving spider Araneus ventricosus genome elucidates the spidroin gene catalogue.</title>
        <authorList>
            <person name="Kono N."/>
            <person name="Nakamura H."/>
            <person name="Ohtoshi R."/>
            <person name="Moran D.A.P."/>
            <person name="Shinohara A."/>
            <person name="Yoshida Y."/>
            <person name="Fujiwara M."/>
            <person name="Mori M."/>
            <person name="Tomita M."/>
            <person name="Arakawa K."/>
        </authorList>
    </citation>
    <scope>NUCLEOTIDE SEQUENCE [LARGE SCALE GENOMIC DNA]</scope>
</reference>
<dbReference type="AlphaFoldDB" id="A0A4Y2VGP1"/>
<dbReference type="Proteomes" id="UP000499080">
    <property type="component" value="Unassembled WGS sequence"/>
</dbReference>
<gene>
    <name evidence="1" type="ORF">AVEN_191535_1</name>
</gene>
<organism evidence="1 2">
    <name type="scientific">Araneus ventricosus</name>
    <name type="common">Orbweaver spider</name>
    <name type="synonym">Epeira ventricosa</name>
    <dbReference type="NCBI Taxonomy" id="182803"/>
    <lineage>
        <taxon>Eukaryota</taxon>
        <taxon>Metazoa</taxon>
        <taxon>Ecdysozoa</taxon>
        <taxon>Arthropoda</taxon>
        <taxon>Chelicerata</taxon>
        <taxon>Arachnida</taxon>
        <taxon>Araneae</taxon>
        <taxon>Araneomorphae</taxon>
        <taxon>Entelegynae</taxon>
        <taxon>Araneoidea</taxon>
        <taxon>Araneidae</taxon>
        <taxon>Araneus</taxon>
    </lineage>
</organism>
<keyword evidence="2" id="KW-1185">Reference proteome</keyword>
<dbReference type="EMBL" id="BGPR01045966">
    <property type="protein sequence ID" value="GBO22907.1"/>
    <property type="molecule type" value="Genomic_DNA"/>
</dbReference>
<proteinExistence type="predicted"/>
<name>A0A4Y2VGP1_ARAVE</name>